<organism evidence="3 4">
    <name type="scientific">Streptomyces finlayi</name>
    <dbReference type="NCBI Taxonomy" id="67296"/>
    <lineage>
        <taxon>Bacteria</taxon>
        <taxon>Bacillati</taxon>
        <taxon>Actinomycetota</taxon>
        <taxon>Actinomycetes</taxon>
        <taxon>Kitasatosporales</taxon>
        <taxon>Streptomycetaceae</taxon>
        <taxon>Streptomyces</taxon>
    </lineage>
</organism>
<reference evidence="3" key="1">
    <citation type="journal article" date="2014" name="Int. J. Syst. Evol. Microbiol.">
        <title>Complete genome sequence of Corynebacterium casei LMG S-19264T (=DSM 44701T), isolated from a smear-ripened cheese.</title>
        <authorList>
            <consortium name="US DOE Joint Genome Institute (JGI-PGF)"/>
            <person name="Walter F."/>
            <person name="Albersmeier A."/>
            <person name="Kalinowski J."/>
            <person name="Ruckert C."/>
        </authorList>
    </citation>
    <scope>NUCLEOTIDE SEQUENCE</scope>
    <source>
        <strain evidence="3">JCM 4637</strain>
    </source>
</reference>
<proteinExistence type="predicted"/>
<comment type="caution">
    <text evidence="3">The sequence shown here is derived from an EMBL/GenBank/DDBJ whole genome shotgun (WGS) entry which is preliminary data.</text>
</comment>
<dbReference type="GO" id="GO:0016787">
    <property type="term" value="F:hydrolase activity"/>
    <property type="evidence" value="ECO:0007669"/>
    <property type="project" value="InterPro"/>
</dbReference>
<name>A0A919CAP1_9ACTN</name>
<evidence type="ECO:0000313" key="4">
    <source>
        <dbReference type="Proteomes" id="UP000638353"/>
    </source>
</evidence>
<evidence type="ECO:0000256" key="1">
    <source>
        <dbReference type="ARBA" id="ARBA00023239"/>
    </source>
</evidence>
<gene>
    <name evidence="3" type="ORF">GCM10010334_32000</name>
</gene>
<dbReference type="Proteomes" id="UP000638353">
    <property type="component" value="Unassembled WGS sequence"/>
</dbReference>
<dbReference type="InterPro" id="IPR006680">
    <property type="entry name" value="Amidohydro-rel"/>
</dbReference>
<dbReference type="InterPro" id="IPR032466">
    <property type="entry name" value="Metal_Hydrolase"/>
</dbReference>
<protein>
    <submittedName>
        <fullName evidence="3">Amidohydrolase</fullName>
    </submittedName>
</protein>
<dbReference type="Pfam" id="PF04909">
    <property type="entry name" value="Amidohydro_2"/>
    <property type="match status" value="1"/>
</dbReference>
<evidence type="ECO:0000313" key="3">
    <source>
        <dbReference type="EMBL" id="GHC94133.1"/>
    </source>
</evidence>
<evidence type="ECO:0000259" key="2">
    <source>
        <dbReference type="Pfam" id="PF04909"/>
    </source>
</evidence>
<reference evidence="3" key="2">
    <citation type="submission" date="2020-09" db="EMBL/GenBank/DDBJ databases">
        <authorList>
            <person name="Sun Q."/>
            <person name="Ohkuma M."/>
        </authorList>
    </citation>
    <scope>NUCLEOTIDE SEQUENCE</scope>
    <source>
        <strain evidence="3">JCM 4637</strain>
    </source>
</reference>
<feature type="domain" description="Amidohydrolase-related" evidence="2">
    <location>
        <begin position="3"/>
        <end position="280"/>
    </location>
</feature>
<dbReference type="EMBL" id="BMVC01000005">
    <property type="protein sequence ID" value="GHC94133.1"/>
    <property type="molecule type" value="Genomic_DNA"/>
</dbReference>
<dbReference type="Gene3D" id="3.20.20.140">
    <property type="entry name" value="Metal-dependent hydrolases"/>
    <property type="match status" value="1"/>
</dbReference>
<dbReference type="GO" id="GO:0016831">
    <property type="term" value="F:carboxy-lyase activity"/>
    <property type="evidence" value="ECO:0007669"/>
    <property type="project" value="InterPro"/>
</dbReference>
<dbReference type="InterPro" id="IPR032465">
    <property type="entry name" value="ACMSD"/>
</dbReference>
<dbReference type="RefSeq" id="WP_189821423.1">
    <property type="nucleotide sequence ID" value="NZ_BMVC01000005.1"/>
</dbReference>
<accession>A0A919CAP1</accession>
<dbReference type="PANTHER" id="PTHR21240">
    <property type="entry name" value="2-AMINO-3-CARBOXYLMUCONATE-6-SEMIALDEHYDE DECARBOXYLASE"/>
    <property type="match status" value="1"/>
</dbReference>
<dbReference type="SUPFAM" id="SSF51556">
    <property type="entry name" value="Metallo-dependent hydrolases"/>
    <property type="match status" value="1"/>
</dbReference>
<keyword evidence="1" id="KW-0456">Lyase</keyword>
<dbReference type="AlphaFoldDB" id="A0A919CAP1"/>
<sequence length="316" mass="35820">MIIDTHMHPTNIVDQAWRHDGTPFTGERTLEMMDGPYMINGKPRRIDMGCIMPPPGNSVWQDGMRGGREGIRDYMSYITHLVTTYPDRFIGNFMYNPRFGPENGAAELRHHVKEYGYKMVKLHANMHAYRPDRALDWLRPVLKVCDELGVLVLIHTGDGPYSIPTQFYPIIREFPNVNFILGHFGVQTGGVYCFEALYMILDSPNVYGESGWLLQSRIVEFAQQMEKHQLVFGTDSPPNEPGMWARELEVLMGPPPQGMNLSEEHLEGYLGNNVAKLLGIDPTPPPRDQEEAQLRLKSSFATLENPSAKSAAEMRA</sequence>